<dbReference type="Proteomes" id="UP000014216">
    <property type="component" value="Unassembled WGS sequence"/>
</dbReference>
<name>S0G072_9BACT</name>
<accession>S0G072</accession>
<reference evidence="3 4" key="1">
    <citation type="journal article" date="2013" name="Genome Announc.">
        <title>Draft Genome Sequence of Desulfotignum phosphitoxidans DSM 13687 Strain FiPS-3.</title>
        <authorList>
            <person name="Poehlein A."/>
            <person name="Daniel R."/>
            <person name="Simeonova D.D."/>
        </authorList>
    </citation>
    <scope>NUCLEOTIDE SEQUENCE [LARGE SCALE GENOMIC DNA]</scope>
    <source>
        <strain evidence="3 4">DSM 13687</strain>
    </source>
</reference>
<dbReference type="Pfam" id="PF13767">
    <property type="entry name" value="DUF4168"/>
    <property type="match status" value="1"/>
</dbReference>
<dbReference type="InterPro" id="IPR025433">
    <property type="entry name" value="DUF4168"/>
</dbReference>
<organism evidence="3 4">
    <name type="scientific">Desulfotignum phosphitoxidans DSM 13687</name>
    <dbReference type="NCBI Taxonomy" id="1286635"/>
    <lineage>
        <taxon>Bacteria</taxon>
        <taxon>Pseudomonadati</taxon>
        <taxon>Thermodesulfobacteriota</taxon>
        <taxon>Desulfobacteria</taxon>
        <taxon>Desulfobacterales</taxon>
        <taxon>Desulfobacteraceae</taxon>
        <taxon>Desulfotignum</taxon>
    </lineage>
</organism>
<dbReference type="RefSeq" id="WP_006965039.1">
    <property type="nucleotide sequence ID" value="NZ_APJX01000002.1"/>
</dbReference>
<keyword evidence="4" id="KW-1185">Reference proteome</keyword>
<protein>
    <recommendedName>
        <fullName evidence="2">DUF4168 domain-containing protein</fullName>
    </recommendedName>
</protein>
<evidence type="ECO:0000259" key="2">
    <source>
        <dbReference type="Pfam" id="PF13767"/>
    </source>
</evidence>
<gene>
    <name evidence="3" type="ORF">Dpo_2c04590</name>
</gene>
<comment type="caution">
    <text evidence="3">The sequence shown here is derived from an EMBL/GenBank/DDBJ whole genome shotgun (WGS) entry which is preliminary data.</text>
</comment>
<evidence type="ECO:0000256" key="1">
    <source>
        <dbReference type="SAM" id="MobiDB-lite"/>
    </source>
</evidence>
<feature type="region of interest" description="Disordered" evidence="1">
    <location>
        <begin position="27"/>
        <end position="64"/>
    </location>
</feature>
<feature type="compositionally biased region" description="Polar residues" evidence="1">
    <location>
        <begin position="35"/>
        <end position="47"/>
    </location>
</feature>
<dbReference type="AlphaFoldDB" id="S0G072"/>
<proteinExistence type="predicted"/>
<sequence length="147" mass="16352">MRKYGQIAISMMLLMLLALGMIGASGCDSQDRSEQSSSTPLPVTSSEQPDDSGGMTASLPPVTETDLEKAAVAHKKITRINQDLQQSVLQTDNMDDRRDLQLKANKDMVLAAENAGLEFETYNRIMHQIRTDSQMEMVFQKKLESLE</sequence>
<evidence type="ECO:0000313" key="3">
    <source>
        <dbReference type="EMBL" id="EMS80763.1"/>
    </source>
</evidence>
<dbReference type="PROSITE" id="PS51257">
    <property type="entry name" value="PROKAR_LIPOPROTEIN"/>
    <property type="match status" value="1"/>
</dbReference>
<evidence type="ECO:0000313" key="4">
    <source>
        <dbReference type="Proteomes" id="UP000014216"/>
    </source>
</evidence>
<feature type="domain" description="DUF4168" evidence="2">
    <location>
        <begin position="64"/>
        <end position="135"/>
    </location>
</feature>
<dbReference type="EMBL" id="APJX01000002">
    <property type="protein sequence ID" value="EMS80763.1"/>
    <property type="molecule type" value="Genomic_DNA"/>
</dbReference>